<comment type="caution">
    <text evidence="4">The sequence shown here is derived from an EMBL/GenBank/DDBJ whole genome shotgun (WGS) entry which is preliminary data.</text>
</comment>
<evidence type="ECO:0000313" key="4">
    <source>
        <dbReference type="EMBL" id="MBM6820745.1"/>
    </source>
</evidence>
<dbReference type="SMART" id="SM01092">
    <property type="entry name" value="CO_deh_flav_C"/>
    <property type="match status" value="1"/>
</dbReference>
<evidence type="ECO:0000256" key="2">
    <source>
        <dbReference type="ARBA" id="ARBA00023002"/>
    </source>
</evidence>
<dbReference type="Gene3D" id="3.30.390.50">
    <property type="entry name" value="CO dehydrogenase flavoprotein, C-terminal domain"/>
    <property type="match status" value="1"/>
</dbReference>
<dbReference type="InterPro" id="IPR036683">
    <property type="entry name" value="CO_DH_flav_C_dom_sf"/>
</dbReference>
<evidence type="ECO:0000259" key="3">
    <source>
        <dbReference type="PROSITE" id="PS51387"/>
    </source>
</evidence>
<sequence>MIDIFKPNTLDEAKKILNSEKNIKVLAGGTDLVIDIRRNKYIADSLLDIGNIEELKNIEEKDDSISIGANVTFSELKESEIIKKRCNSLYECSKTMGSPQIRNVATIGGNVANSASAADSIPCLMSLDSKIILESIDGIRDVSLRYYFKNYNIEHLKKKEIITKFIIPKKNSVSGYYKLGKRNSLSIARISVAVRLTLKEDIVKDISVVIGAAGKVPFEVTDVKRVIINEKKEALFENEILSILENSVYNSIKGRSTVEFKKEAVKGVYKQALYNALKIEGV</sequence>
<dbReference type="Proteomes" id="UP000767334">
    <property type="component" value="Unassembled WGS sequence"/>
</dbReference>
<dbReference type="PANTHER" id="PTHR42659:SF9">
    <property type="entry name" value="XANTHINE DEHYDROGENASE FAD-BINDING SUBUNIT XDHB-RELATED"/>
    <property type="match status" value="1"/>
</dbReference>
<dbReference type="InterPro" id="IPR036318">
    <property type="entry name" value="FAD-bd_PCMH-like_sf"/>
</dbReference>
<keyword evidence="1" id="KW-0285">Flavoprotein</keyword>
<dbReference type="PANTHER" id="PTHR42659">
    <property type="entry name" value="XANTHINE DEHYDROGENASE SUBUNIT C-RELATED"/>
    <property type="match status" value="1"/>
</dbReference>
<reference evidence="4 5" key="1">
    <citation type="journal article" date="2021" name="Sci. Rep.">
        <title>The distribution of antibiotic resistance genes in chicken gut microbiota commensals.</title>
        <authorList>
            <person name="Juricova H."/>
            <person name="Matiasovicova J."/>
            <person name="Kubasova T."/>
            <person name="Cejkova D."/>
            <person name="Rychlik I."/>
        </authorList>
    </citation>
    <scope>NUCLEOTIDE SEQUENCE [LARGE SCALE GENOMIC DNA]</scope>
    <source>
        <strain evidence="4 5">An435</strain>
    </source>
</reference>
<dbReference type="InterPro" id="IPR016167">
    <property type="entry name" value="FAD-bd_PCMH_sub1"/>
</dbReference>
<proteinExistence type="predicted"/>
<dbReference type="EMBL" id="JACJLL010000156">
    <property type="protein sequence ID" value="MBM6820745.1"/>
    <property type="molecule type" value="Genomic_DNA"/>
</dbReference>
<dbReference type="InterPro" id="IPR005107">
    <property type="entry name" value="CO_DH_flav_C"/>
</dbReference>
<keyword evidence="2" id="KW-0560">Oxidoreductase</keyword>
<accession>A0ABS2FJI6</accession>
<feature type="domain" description="FAD-binding PCMH-type" evidence="3">
    <location>
        <begin position="1"/>
        <end position="172"/>
    </location>
</feature>
<dbReference type="Gene3D" id="3.30.465.10">
    <property type="match status" value="1"/>
</dbReference>
<dbReference type="SUPFAM" id="SSF55447">
    <property type="entry name" value="CO dehydrogenase flavoprotein C-terminal domain-like"/>
    <property type="match status" value="1"/>
</dbReference>
<evidence type="ECO:0000256" key="1">
    <source>
        <dbReference type="ARBA" id="ARBA00022630"/>
    </source>
</evidence>
<dbReference type="Gene3D" id="3.30.43.10">
    <property type="entry name" value="Uridine Diphospho-n-acetylenolpyruvylglucosamine Reductase, domain 2"/>
    <property type="match status" value="1"/>
</dbReference>
<dbReference type="InterPro" id="IPR051312">
    <property type="entry name" value="Diverse_Substr_Oxidored"/>
</dbReference>
<dbReference type="InterPro" id="IPR016169">
    <property type="entry name" value="FAD-bd_PCMH_sub2"/>
</dbReference>
<dbReference type="SUPFAM" id="SSF56176">
    <property type="entry name" value="FAD-binding/transporter-associated domain-like"/>
    <property type="match status" value="1"/>
</dbReference>
<gene>
    <name evidence="4" type="ORF">H6A19_15625</name>
</gene>
<dbReference type="InterPro" id="IPR016166">
    <property type="entry name" value="FAD-bd_PCMH"/>
</dbReference>
<evidence type="ECO:0000313" key="5">
    <source>
        <dbReference type="Proteomes" id="UP000767334"/>
    </source>
</evidence>
<dbReference type="PROSITE" id="PS51387">
    <property type="entry name" value="FAD_PCMH"/>
    <property type="match status" value="1"/>
</dbReference>
<dbReference type="InterPro" id="IPR002346">
    <property type="entry name" value="Mopterin_DH_FAD-bd"/>
</dbReference>
<dbReference type="Pfam" id="PF00941">
    <property type="entry name" value="FAD_binding_5"/>
    <property type="match status" value="1"/>
</dbReference>
<name>A0ABS2FJI6_9CLOT</name>
<organism evidence="4 5">
    <name type="scientific">Clostridium saudiense</name>
    <dbReference type="NCBI Taxonomy" id="1414720"/>
    <lineage>
        <taxon>Bacteria</taxon>
        <taxon>Bacillati</taxon>
        <taxon>Bacillota</taxon>
        <taxon>Clostridia</taxon>
        <taxon>Eubacteriales</taxon>
        <taxon>Clostridiaceae</taxon>
        <taxon>Clostridium</taxon>
    </lineage>
</organism>
<protein>
    <submittedName>
        <fullName evidence="4">FAD binding domain-containing protein</fullName>
    </submittedName>
</protein>
<dbReference type="Pfam" id="PF03450">
    <property type="entry name" value="CO_deh_flav_C"/>
    <property type="match status" value="1"/>
</dbReference>
<keyword evidence="5" id="KW-1185">Reference proteome</keyword>